<protein>
    <submittedName>
        <fullName evidence="2">Uncharacterized protein</fullName>
    </submittedName>
</protein>
<organism evidence="2">
    <name type="scientific">Rhizophora mucronata</name>
    <name type="common">Asiatic mangrove</name>
    <dbReference type="NCBI Taxonomy" id="61149"/>
    <lineage>
        <taxon>Eukaryota</taxon>
        <taxon>Viridiplantae</taxon>
        <taxon>Streptophyta</taxon>
        <taxon>Embryophyta</taxon>
        <taxon>Tracheophyta</taxon>
        <taxon>Spermatophyta</taxon>
        <taxon>Magnoliopsida</taxon>
        <taxon>eudicotyledons</taxon>
        <taxon>Gunneridae</taxon>
        <taxon>Pentapetalae</taxon>
        <taxon>rosids</taxon>
        <taxon>fabids</taxon>
        <taxon>Malpighiales</taxon>
        <taxon>Rhizophoraceae</taxon>
        <taxon>Rhizophora</taxon>
    </lineage>
</organism>
<dbReference type="AlphaFoldDB" id="A0A2P2NXX0"/>
<reference evidence="2" key="1">
    <citation type="submission" date="2018-02" db="EMBL/GenBank/DDBJ databases">
        <title>Rhizophora mucronata_Transcriptome.</title>
        <authorList>
            <person name="Meera S.P."/>
            <person name="Sreeshan A."/>
            <person name="Augustine A."/>
        </authorList>
    </citation>
    <scope>NUCLEOTIDE SEQUENCE</scope>
    <source>
        <tissue evidence="2">Leaf</tissue>
    </source>
</reference>
<feature type="compositionally biased region" description="Basic residues" evidence="1">
    <location>
        <begin position="10"/>
        <end position="21"/>
    </location>
</feature>
<proteinExistence type="predicted"/>
<evidence type="ECO:0000256" key="1">
    <source>
        <dbReference type="SAM" id="MobiDB-lite"/>
    </source>
</evidence>
<name>A0A2P2NXX0_RHIMU</name>
<sequence>MQQENIFVVKKGKNKQKSPSV</sequence>
<feature type="region of interest" description="Disordered" evidence="1">
    <location>
        <begin position="1"/>
        <end position="21"/>
    </location>
</feature>
<evidence type="ECO:0000313" key="2">
    <source>
        <dbReference type="EMBL" id="MBX47358.1"/>
    </source>
</evidence>
<accession>A0A2P2NXX0</accession>
<dbReference type="EMBL" id="GGEC01066874">
    <property type="protein sequence ID" value="MBX47358.1"/>
    <property type="molecule type" value="Transcribed_RNA"/>
</dbReference>